<comment type="subcellular location">
    <subcellularLocation>
        <location evidence="1">Membrane</location>
        <topology evidence="1">Multi-pass membrane protein</topology>
    </subcellularLocation>
</comment>
<dbReference type="GO" id="GO:0005739">
    <property type="term" value="C:mitochondrion"/>
    <property type="evidence" value="ECO:0007669"/>
    <property type="project" value="TreeGrafter"/>
</dbReference>
<evidence type="ECO:0000256" key="1">
    <source>
        <dbReference type="ARBA" id="ARBA00004141"/>
    </source>
</evidence>
<protein>
    <recommendedName>
        <fullName evidence="10">EF-hand domain-containing protein</fullName>
    </recommendedName>
</protein>
<evidence type="ECO:0000313" key="8">
    <source>
        <dbReference type="EMBL" id="CAH0364019.1"/>
    </source>
</evidence>
<dbReference type="Pfam" id="PF10507">
    <property type="entry name" value="TMEM65"/>
    <property type="match status" value="1"/>
</dbReference>
<sequence>MRTARVLMRGARSGSSSHPSAAGAARARLRSSHPHAVGESRARRCHPHAVGATRARARSLATDQKPPLVHQIATLPEAEFKKLAAAVGRRLEKETNMSGQAIAAEADLNHDGVVTEAELSAWWRRRAPTLLAVSASRATEPPSRSQLMKLGLVAAVPCFTFGFLDNAIMLVAGEQIEAHLGMSLGLSAMACAAMGNIVADTTGQVSGGTVERLLRPVLPCANLSAAQRATASATRVHALGGALGIIVGCVFGMFPLLFYEDPTPFPPADCGCDD</sequence>
<dbReference type="InterPro" id="IPR019537">
    <property type="entry name" value="TMEM65"/>
</dbReference>
<dbReference type="GO" id="GO:0016020">
    <property type="term" value="C:membrane"/>
    <property type="evidence" value="ECO:0007669"/>
    <property type="project" value="UniProtKB-SubCell"/>
</dbReference>
<evidence type="ECO:0000256" key="2">
    <source>
        <dbReference type="ARBA" id="ARBA00022692"/>
    </source>
</evidence>
<feature type="compositionally biased region" description="Low complexity" evidence="5">
    <location>
        <begin position="9"/>
        <end position="26"/>
    </location>
</feature>
<evidence type="ECO:0008006" key="10">
    <source>
        <dbReference type="Google" id="ProtNLM"/>
    </source>
</evidence>
<keyword evidence="3 6" id="KW-1133">Transmembrane helix</keyword>
<feature type="transmembrane region" description="Helical" evidence="6">
    <location>
        <begin position="178"/>
        <end position="199"/>
    </location>
</feature>
<name>A0A7S4A5H1_9STRA</name>
<evidence type="ECO:0000256" key="5">
    <source>
        <dbReference type="SAM" id="MobiDB-lite"/>
    </source>
</evidence>
<dbReference type="Proteomes" id="UP000789595">
    <property type="component" value="Unassembled WGS sequence"/>
</dbReference>
<evidence type="ECO:0000313" key="7">
    <source>
        <dbReference type="EMBL" id="CAE0704229.1"/>
    </source>
</evidence>
<evidence type="ECO:0000256" key="4">
    <source>
        <dbReference type="ARBA" id="ARBA00023136"/>
    </source>
</evidence>
<gene>
    <name evidence="7" type="ORF">PCAL00307_LOCUS19677</name>
    <name evidence="8" type="ORF">PECAL_1P03660</name>
</gene>
<evidence type="ECO:0000313" key="9">
    <source>
        <dbReference type="Proteomes" id="UP000789595"/>
    </source>
</evidence>
<dbReference type="PROSITE" id="PS00018">
    <property type="entry name" value="EF_HAND_1"/>
    <property type="match status" value="1"/>
</dbReference>
<dbReference type="OrthoDB" id="430821at2759"/>
<dbReference type="PANTHER" id="PTHR21706:SF15">
    <property type="entry name" value="TRANSMEMBRANE PROTEIN 65"/>
    <property type="match status" value="1"/>
</dbReference>
<feature type="transmembrane region" description="Helical" evidence="6">
    <location>
        <begin position="238"/>
        <end position="259"/>
    </location>
</feature>
<evidence type="ECO:0000256" key="6">
    <source>
        <dbReference type="SAM" id="Phobius"/>
    </source>
</evidence>
<feature type="transmembrane region" description="Helical" evidence="6">
    <location>
        <begin position="150"/>
        <end position="172"/>
    </location>
</feature>
<dbReference type="PANTHER" id="PTHR21706">
    <property type="entry name" value="TRANSMEMBRANE PROTEIN 65"/>
    <property type="match status" value="1"/>
</dbReference>
<keyword evidence="2 6" id="KW-0812">Transmembrane</keyword>
<reference evidence="7" key="1">
    <citation type="submission" date="2021-01" db="EMBL/GenBank/DDBJ databases">
        <authorList>
            <person name="Corre E."/>
            <person name="Pelletier E."/>
            <person name="Niang G."/>
            <person name="Scheremetjew M."/>
            <person name="Finn R."/>
            <person name="Kale V."/>
            <person name="Holt S."/>
            <person name="Cochrane G."/>
            <person name="Meng A."/>
            <person name="Brown T."/>
            <person name="Cohen L."/>
        </authorList>
    </citation>
    <scope>NUCLEOTIDE SEQUENCE</scope>
    <source>
        <strain evidence="7">CCMP1756</strain>
    </source>
</reference>
<dbReference type="AlphaFoldDB" id="A0A7S4A5H1"/>
<feature type="region of interest" description="Disordered" evidence="5">
    <location>
        <begin position="1"/>
        <end position="49"/>
    </location>
</feature>
<dbReference type="InterPro" id="IPR018247">
    <property type="entry name" value="EF_Hand_1_Ca_BS"/>
</dbReference>
<dbReference type="EMBL" id="CAKKNE010000001">
    <property type="protein sequence ID" value="CAH0364019.1"/>
    <property type="molecule type" value="Genomic_DNA"/>
</dbReference>
<reference evidence="8" key="2">
    <citation type="submission" date="2021-11" db="EMBL/GenBank/DDBJ databases">
        <authorList>
            <consortium name="Genoscope - CEA"/>
            <person name="William W."/>
        </authorList>
    </citation>
    <scope>NUCLEOTIDE SEQUENCE</scope>
</reference>
<organism evidence="7">
    <name type="scientific">Pelagomonas calceolata</name>
    <dbReference type="NCBI Taxonomy" id="35677"/>
    <lineage>
        <taxon>Eukaryota</taxon>
        <taxon>Sar</taxon>
        <taxon>Stramenopiles</taxon>
        <taxon>Ochrophyta</taxon>
        <taxon>Pelagophyceae</taxon>
        <taxon>Pelagomonadales</taxon>
        <taxon>Pelagomonadaceae</taxon>
        <taxon>Pelagomonas</taxon>
    </lineage>
</organism>
<accession>A0A7S4A5H1</accession>
<keyword evidence="4 6" id="KW-0472">Membrane</keyword>
<proteinExistence type="predicted"/>
<keyword evidence="9" id="KW-1185">Reference proteome</keyword>
<evidence type="ECO:0000256" key="3">
    <source>
        <dbReference type="ARBA" id="ARBA00022989"/>
    </source>
</evidence>
<dbReference type="EMBL" id="HBIW01022820">
    <property type="protein sequence ID" value="CAE0704229.1"/>
    <property type="molecule type" value="Transcribed_RNA"/>
</dbReference>